<dbReference type="SUPFAM" id="SSF47413">
    <property type="entry name" value="lambda repressor-like DNA-binding domains"/>
    <property type="match status" value="1"/>
</dbReference>
<accession>F1TFL8</accession>
<evidence type="ECO:0000256" key="1">
    <source>
        <dbReference type="ARBA" id="ARBA00023125"/>
    </source>
</evidence>
<comment type="caution">
    <text evidence="3">The sequence shown here is derived from an EMBL/GenBank/DDBJ whole genome shotgun (WGS) entry which is preliminary data.</text>
</comment>
<dbReference type="PANTHER" id="PTHR46797">
    <property type="entry name" value="HTH-TYPE TRANSCRIPTIONAL REGULATOR"/>
    <property type="match status" value="1"/>
</dbReference>
<dbReference type="AlphaFoldDB" id="F1TFL8"/>
<dbReference type="Proteomes" id="UP000003860">
    <property type="component" value="Unassembled WGS sequence"/>
</dbReference>
<evidence type="ECO:0000259" key="2">
    <source>
        <dbReference type="PROSITE" id="PS50943"/>
    </source>
</evidence>
<dbReference type="InterPro" id="IPR001387">
    <property type="entry name" value="Cro/C1-type_HTH"/>
</dbReference>
<reference evidence="3" key="2">
    <citation type="submission" date="2011-01" db="EMBL/GenBank/DDBJ databases">
        <title>The Non-contiguous Finished genome of Clostridium papyrosolvens.</title>
        <authorList>
            <person name="Lucas S."/>
            <person name="Copeland A."/>
            <person name="Lapidus A."/>
            <person name="Cheng J.-F."/>
            <person name="Goodwin L."/>
            <person name="Pitluck S."/>
            <person name="Misra M."/>
            <person name="Chertkov O."/>
            <person name="Detter J.C."/>
            <person name="Han C."/>
            <person name="Tapia R."/>
            <person name="Land M."/>
            <person name="Hauser L."/>
            <person name="Kyrpides N."/>
            <person name="Ivanova N."/>
            <person name="Pagani I."/>
            <person name="Mouttaki H."/>
            <person name="He Z."/>
            <person name="Zhou J."/>
            <person name="Hemme C.L."/>
            <person name="Woyke T."/>
        </authorList>
    </citation>
    <scope>NUCLEOTIDE SEQUENCE [LARGE SCALE GENOMIC DNA]</scope>
    <source>
        <strain evidence="3">DSM 2782</strain>
    </source>
</reference>
<dbReference type="eggNOG" id="COG1476">
    <property type="taxonomic scope" value="Bacteria"/>
</dbReference>
<dbReference type="PANTHER" id="PTHR46797:SF1">
    <property type="entry name" value="METHYLPHOSPHONATE SYNTHASE"/>
    <property type="match status" value="1"/>
</dbReference>
<dbReference type="SMART" id="SM00530">
    <property type="entry name" value="HTH_XRE"/>
    <property type="match status" value="1"/>
</dbReference>
<evidence type="ECO:0000313" key="4">
    <source>
        <dbReference type="Proteomes" id="UP000003860"/>
    </source>
</evidence>
<dbReference type="Gene3D" id="1.10.260.40">
    <property type="entry name" value="lambda repressor-like DNA-binding domains"/>
    <property type="match status" value="1"/>
</dbReference>
<feature type="domain" description="HTH cro/C1-type" evidence="2">
    <location>
        <begin position="5"/>
        <end position="59"/>
    </location>
</feature>
<protein>
    <submittedName>
        <fullName evidence="3">Helix-turn-helix domain protein</fullName>
    </submittedName>
</protein>
<name>F1TFL8_9FIRM</name>
<evidence type="ECO:0000313" key="3">
    <source>
        <dbReference type="EMBL" id="EGD46750.1"/>
    </source>
</evidence>
<keyword evidence="4" id="KW-1185">Reference proteome</keyword>
<dbReference type="GO" id="GO:0003700">
    <property type="term" value="F:DNA-binding transcription factor activity"/>
    <property type="evidence" value="ECO:0007669"/>
    <property type="project" value="TreeGrafter"/>
</dbReference>
<keyword evidence="1" id="KW-0238">DNA-binding</keyword>
<organism evidence="3 4">
    <name type="scientific">Ruminiclostridium papyrosolvens DSM 2782</name>
    <dbReference type="NCBI Taxonomy" id="588581"/>
    <lineage>
        <taxon>Bacteria</taxon>
        <taxon>Bacillati</taxon>
        <taxon>Bacillota</taxon>
        <taxon>Clostridia</taxon>
        <taxon>Eubacteriales</taxon>
        <taxon>Oscillospiraceae</taxon>
        <taxon>Ruminiclostridium</taxon>
    </lineage>
</organism>
<dbReference type="GO" id="GO:0003677">
    <property type="term" value="F:DNA binding"/>
    <property type="evidence" value="ECO:0007669"/>
    <property type="project" value="UniProtKB-KW"/>
</dbReference>
<reference evidence="3" key="1">
    <citation type="submission" date="2009-07" db="EMBL/GenBank/DDBJ databases">
        <authorList>
            <consortium name="US DOE Joint Genome Institute (JGI-PGF)"/>
            <person name="Lucas S."/>
            <person name="Copeland A."/>
            <person name="Lapidus A."/>
            <person name="Glavina del Rio T."/>
            <person name="Tice H."/>
            <person name="Bruce D."/>
            <person name="Goodwin L."/>
            <person name="Pitluck S."/>
            <person name="Larimer F."/>
            <person name="Land M.L."/>
            <person name="Mouttaki H."/>
            <person name="He Z."/>
            <person name="Zhou J."/>
            <person name="Hemme C.L."/>
        </authorList>
    </citation>
    <scope>NUCLEOTIDE SEQUENCE</scope>
    <source>
        <strain evidence="3">DSM 2782</strain>
    </source>
</reference>
<dbReference type="EMBL" id="ACXX02000011">
    <property type="protein sequence ID" value="EGD46750.1"/>
    <property type="molecule type" value="Genomic_DNA"/>
</dbReference>
<sequence>MRNWLKDLRIAKNLTQQKVAKLAGVDVTTINKIELGGRRPSPDTAKAIAEVLGFEWTKFYDEEQESA</sequence>
<gene>
    <name evidence="3" type="ORF">Cpap_1289</name>
</gene>
<dbReference type="RefSeq" id="WP_004620739.1">
    <property type="nucleotide sequence ID" value="NZ_ACXX02000011.1"/>
</dbReference>
<dbReference type="CDD" id="cd00093">
    <property type="entry name" value="HTH_XRE"/>
    <property type="match status" value="1"/>
</dbReference>
<proteinExistence type="predicted"/>
<dbReference type="PROSITE" id="PS50943">
    <property type="entry name" value="HTH_CROC1"/>
    <property type="match status" value="1"/>
</dbReference>
<dbReference type="InterPro" id="IPR010982">
    <property type="entry name" value="Lambda_DNA-bd_dom_sf"/>
</dbReference>
<dbReference type="STRING" id="588581.Cpap_1289"/>
<dbReference type="OrthoDB" id="1684348at2"/>
<dbReference type="Pfam" id="PF01381">
    <property type="entry name" value="HTH_3"/>
    <property type="match status" value="1"/>
</dbReference>
<dbReference type="GO" id="GO:0005829">
    <property type="term" value="C:cytosol"/>
    <property type="evidence" value="ECO:0007669"/>
    <property type="project" value="TreeGrafter"/>
</dbReference>
<dbReference type="InterPro" id="IPR050807">
    <property type="entry name" value="TransReg_Diox_bact_type"/>
</dbReference>